<comment type="caution">
    <text evidence="2">The sequence shown here is derived from an EMBL/GenBank/DDBJ whole genome shotgun (WGS) entry which is preliminary data.</text>
</comment>
<dbReference type="Proteomes" id="UP000176834">
    <property type="component" value="Unassembled WGS sequence"/>
</dbReference>
<name>A0A1F8F2H3_9BACT</name>
<evidence type="ECO:0000313" key="3">
    <source>
        <dbReference type="Proteomes" id="UP000176834"/>
    </source>
</evidence>
<sequence length="230" mass="26340">MSKKHVTTSEMTIKQATDEALRYILPTLCIRYKVPDYTFMPYALSLVQRIAVNSSYFEEQLKLYGHPETETILRSGWKFIREGVETDTYINPKPNTLVDPQGEILRLRKEGDKNKFMYKGPSRDQLLSHRLPHTLAVEESEAENILKKYEAIVTLNKSRSHFRKEGTTGDGHFFTLHVDSIKELGNFTEIRARGSQDKNHTRELLALAEELGFNTSSIVNGNYLSLAINS</sequence>
<feature type="domain" description="CYTH" evidence="1">
    <location>
        <begin position="56"/>
        <end position="229"/>
    </location>
</feature>
<organism evidence="2 3">
    <name type="scientific">Candidatus Yanofskybacteria bacterium RIFCSPHIGHO2_02_FULL_38_22b</name>
    <dbReference type="NCBI Taxonomy" id="1802673"/>
    <lineage>
        <taxon>Bacteria</taxon>
        <taxon>Candidatus Yanofskyibacteriota</taxon>
    </lineage>
</organism>
<dbReference type="AlphaFoldDB" id="A0A1F8F2H3"/>
<dbReference type="InterPro" id="IPR033469">
    <property type="entry name" value="CYTH-like_dom_sf"/>
</dbReference>
<accession>A0A1F8F2H3</accession>
<dbReference type="PROSITE" id="PS51707">
    <property type="entry name" value="CYTH"/>
    <property type="match status" value="1"/>
</dbReference>
<dbReference type="InterPro" id="IPR008173">
    <property type="entry name" value="Adenylyl_cyclase_CyaB"/>
</dbReference>
<dbReference type="SUPFAM" id="SSF55154">
    <property type="entry name" value="CYTH-like phosphatases"/>
    <property type="match status" value="1"/>
</dbReference>
<proteinExistence type="predicted"/>
<gene>
    <name evidence="2" type="ORF">A3B86_03470</name>
</gene>
<reference evidence="2 3" key="1">
    <citation type="journal article" date="2016" name="Nat. Commun.">
        <title>Thousands of microbial genomes shed light on interconnected biogeochemical processes in an aquifer system.</title>
        <authorList>
            <person name="Anantharaman K."/>
            <person name="Brown C.T."/>
            <person name="Hug L.A."/>
            <person name="Sharon I."/>
            <person name="Castelle C.J."/>
            <person name="Probst A.J."/>
            <person name="Thomas B.C."/>
            <person name="Singh A."/>
            <person name="Wilkins M.J."/>
            <person name="Karaoz U."/>
            <person name="Brodie E.L."/>
            <person name="Williams K.H."/>
            <person name="Hubbard S.S."/>
            <person name="Banfield J.F."/>
        </authorList>
    </citation>
    <scope>NUCLEOTIDE SEQUENCE [LARGE SCALE GENOMIC DNA]</scope>
</reference>
<dbReference type="PANTHER" id="PTHR21028:SF2">
    <property type="entry name" value="CYTH DOMAIN-CONTAINING PROTEIN"/>
    <property type="match status" value="1"/>
</dbReference>
<dbReference type="EMBL" id="MGJN01000019">
    <property type="protein sequence ID" value="OGN06479.1"/>
    <property type="molecule type" value="Genomic_DNA"/>
</dbReference>
<protein>
    <recommendedName>
        <fullName evidence="1">CYTH domain-containing protein</fullName>
    </recommendedName>
</protein>
<evidence type="ECO:0000313" key="2">
    <source>
        <dbReference type="EMBL" id="OGN06479.1"/>
    </source>
</evidence>
<dbReference type="Gene3D" id="2.40.320.10">
    <property type="entry name" value="Hypothetical Protein Pfu-838710-001"/>
    <property type="match status" value="1"/>
</dbReference>
<evidence type="ECO:0000259" key="1">
    <source>
        <dbReference type="PROSITE" id="PS51707"/>
    </source>
</evidence>
<dbReference type="PANTHER" id="PTHR21028">
    <property type="entry name" value="SI:CH211-156B7.4"/>
    <property type="match status" value="1"/>
</dbReference>
<dbReference type="InterPro" id="IPR023577">
    <property type="entry name" value="CYTH_domain"/>
</dbReference>